<keyword evidence="1" id="KW-1133">Transmembrane helix</keyword>
<reference evidence="2" key="1">
    <citation type="submission" date="2019-10" db="EMBL/GenBank/DDBJ databases">
        <title>Metagenomic sequencing of thiosulfate-disproportionating enrichment culture.</title>
        <authorList>
            <person name="Umezawa K."/>
            <person name="Kojima H."/>
            <person name="Fukui M."/>
        </authorList>
    </citation>
    <scope>NUCLEOTIDE SEQUENCE</scope>
    <source>
        <strain evidence="2">45J</strain>
    </source>
</reference>
<dbReference type="Gene3D" id="2.170.120.30">
    <property type="match status" value="1"/>
</dbReference>
<organism evidence="2">
    <name type="scientific">hot springs metagenome</name>
    <dbReference type="NCBI Taxonomy" id="433727"/>
    <lineage>
        <taxon>unclassified sequences</taxon>
        <taxon>metagenomes</taxon>
        <taxon>ecological metagenomes</taxon>
    </lineage>
</organism>
<evidence type="ECO:0000313" key="2">
    <source>
        <dbReference type="EMBL" id="GER93613.1"/>
    </source>
</evidence>
<comment type="caution">
    <text evidence="2">The sequence shown here is derived from an EMBL/GenBank/DDBJ whole genome shotgun (WGS) entry which is preliminary data.</text>
</comment>
<dbReference type="Pfam" id="PF07949">
    <property type="entry name" value="YbbR"/>
    <property type="match status" value="2"/>
</dbReference>
<dbReference type="Gene3D" id="2.170.120.40">
    <property type="entry name" value="YbbR-like domain"/>
    <property type="match status" value="1"/>
</dbReference>
<feature type="transmembrane region" description="Helical" evidence="1">
    <location>
        <begin position="7"/>
        <end position="28"/>
    </location>
</feature>
<dbReference type="AlphaFoldDB" id="A0A5J4L1I2"/>
<evidence type="ECO:0000256" key="1">
    <source>
        <dbReference type="SAM" id="Phobius"/>
    </source>
</evidence>
<accession>A0A5J4L1I2</accession>
<proteinExistence type="predicted"/>
<dbReference type="InterPro" id="IPR012505">
    <property type="entry name" value="YbbR"/>
</dbReference>
<dbReference type="InterPro" id="IPR053154">
    <property type="entry name" value="c-di-AMP_regulator"/>
</dbReference>
<keyword evidence="1" id="KW-0812">Transmembrane</keyword>
<dbReference type="PANTHER" id="PTHR37804">
    <property type="entry name" value="CDAA REGULATORY PROTEIN CDAR"/>
    <property type="match status" value="1"/>
</dbReference>
<dbReference type="EMBL" id="BLAB01000001">
    <property type="protein sequence ID" value="GER93613.1"/>
    <property type="molecule type" value="Genomic_DNA"/>
</dbReference>
<keyword evidence="1" id="KW-0472">Membrane</keyword>
<name>A0A5J4L1I2_9ZZZZ</name>
<gene>
    <name evidence="2" type="ORF">A45J_1361</name>
</gene>
<dbReference type="PANTHER" id="PTHR37804:SF1">
    <property type="entry name" value="CDAA REGULATORY PROTEIN CDAR"/>
    <property type="match status" value="1"/>
</dbReference>
<evidence type="ECO:0008006" key="3">
    <source>
        <dbReference type="Google" id="ProtNLM"/>
    </source>
</evidence>
<protein>
    <recommendedName>
        <fullName evidence="3">YbbR-like domain-containing protein</fullName>
    </recommendedName>
</protein>
<sequence>MTKKRGIFSDIGLKILSVALAMSLWFFVTYRGQSEMAIDVPLEFKNVPVGLEILRQSIKKVGLSISGHERLLKTLRPMDVRVIIDMSGAKKGEAVYYFDKDNVIIPRTIKVQRIEPVSVKVVLDESISKTVSVKPYITGSPEKGYVIKSIDVKPSHVEIEGAKTEIARISLLRTEPIDVTGVDADMMQTVKINTNGKNIRTKVSDVTVKISIRRIGK</sequence>